<feature type="domain" description="Glycoside hydrolase family 65 central catalytic" evidence="2">
    <location>
        <begin position="369"/>
        <end position="465"/>
    </location>
</feature>
<protein>
    <submittedName>
        <fullName evidence="3">Acid trehalase protein 1</fullName>
    </submittedName>
</protein>
<name>A0A504Z1J0_FASGI</name>
<dbReference type="Proteomes" id="UP000316759">
    <property type="component" value="Unassembled WGS sequence"/>
</dbReference>
<dbReference type="PANTHER" id="PTHR11051:SF8">
    <property type="entry name" value="PROTEIN-GLUCOSYLGALACTOSYLHYDROXYLYSINE GLUCOSIDASE"/>
    <property type="match status" value="1"/>
</dbReference>
<accession>A0A504Z1J0</accession>
<dbReference type="PANTHER" id="PTHR11051">
    <property type="entry name" value="GLYCOSYL HYDROLASE-RELATED"/>
    <property type="match status" value="1"/>
</dbReference>
<sequence length="842" mass="95469">MRCFLPKYNIFQQHITQYVLLYSLIWNTLKDGPITRITLMISLVHQKITPVVHFSGMSVSSSPHLNRLPLSPVPLNLRPYLGNGFVATQPGSPWIFLDGFFDGYMTESHRACIPSPLCWSAKIQSYSDVSSSTTSCLSETNWMHFGMGTSFAIVVSHGRGCCSLCNLRYVIIWFPVLEHWILWDTTESADNNNNSYNICSAAIVIPSAMIGSTRIAECDHFQSETSRFYIFTNVVPDILSNGFVLTPKDRYRFFLVCVSRKSISDSVEQYNSACTICREEPDQMFEEQATAWSRLWHDGGIYLLTADPSEDTLDQSNSFSHNKKVNKFGTRLPLIVNASQYSLLTCLPTHLSDWTESCEFFGLCPTGLARGNEEDDYMGHVFWDMEMWMLPWVNLFHTEQCRLALDYRYFMLPAARYLALLEDHEGARYPWESAFTGVETTPWILAAENQIHNTAGVSFAVQNWLLTNMPDSICPSFSVPKIESRAGSALKADHKQAERWFAERGLILLEEIARFWNSRMHFNEEKEAFEVLHVMPPDEYTHCCRNSAYTNAIASLALAAPATFARRQAHPIKPEYLEWEARASRLWIPRDQAHQLMLEHEDYVLGTCVKQADTVLLTYPLQFDQPELWKRNMIDYYAGVTDPNGPAMTWSIFCICALELKDYERATDYFKRCLLHVKGPFLSWTETRDGSGAANFLTGAGGFLQTLVHGYCGLRMQLIEHHLVKPDCPDPTHRVTVLKLTPPIVGIPDHENLILWMRGLAFQGRRLHLKFNWSRCLIEIQLVAGSPLCLGSFSESGWVFDTVLLVGDAPIGRGDQSLCIVSQSALGGTSVENSLISPCQLD</sequence>
<dbReference type="GO" id="GO:0005975">
    <property type="term" value="P:carbohydrate metabolic process"/>
    <property type="evidence" value="ECO:0007669"/>
    <property type="project" value="InterPro"/>
</dbReference>
<organism evidence="3 4">
    <name type="scientific">Fasciola gigantica</name>
    <name type="common">Giant liver fluke</name>
    <dbReference type="NCBI Taxonomy" id="46835"/>
    <lineage>
        <taxon>Eukaryota</taxon>
        <taxon>Metazoa</taxon>
        <taxon>Spiralia</taxon>
        <taxon>Lophotrochozoa</taxon>
        <taxon>Platyhelminthes</taxon>
        <taxon>Trematoda</taxon>
        <taxon>Digenea</taxon>
        <taxon>Plagiorchiida</taxon>
        <taxon>Echinostomata</taxon>
        <taxon>Echinostomatoidea</taxon>
        <taxon>Fasciolidae</taxon>
        <taxon>Fasciola</taxon>
    </lineage>
</organism>
<dbReference type="SUPFAM" id="SSF48208">
    <property type="entry name" value="Six-hairpin glycosidases"/>
    <property type="match status" value="1"/>
</dbReference>
<reference evidence="3 4" key="1">
    <citation type="submission" date="2019-04" db="EMBL/GenBank/DDBJ databases">
        <title>Annotation for the trematode Fasciola gigantica.</title>
        <authorList>
            <person name="Choi Y.-J."/>
        </authorList>
    </citation>
    <scope>NUCLEOTIDE SEQUENCE [LARGE SCALE GENOMIC DNA]</scope>
    <source>
        <strain evidence="3">Uganda_cow_1</strain>
    </source>
</reference>
<dbReference type="InterPro" id="IPR008928">
    <property type="entry name" value="6-hairpin_glycosidase_sf"/>
</dbReference>
<evidence type="ECO:0000313" key="3">
    <source>
        <dbReference type="EMBL" id="TPP67673.1"/>
    </source>
</evidence>
<dbReference type="OrthoDB" id="200349at2759"/>
<dbReference type="STRING" id="46835.A0A504Z1J0"/>
<evidence type="ECO:0000259" key="2">
    <source>
        <dbReference type="Pfam" id="PF03632"/>
    </source>
</evidence>
<gene>
    <name evidence="3" type="ORF">FGIG_06017</name>
</gene>
<feature type="domain" description="Glycoside hydrolase family 65 central catalytic" evidence="2">
    <location>
        <begin position="499"/>
        <end position="604"/>
    </location>
</feature>
<dbReference type="Pfam" id="PF03632">
    <property type="entry name" value="Glyco_hydro_65m"/>
    <property type="match status" value="2"/>
</dbReference>
<dbReference type="InterPro" id="IPR005195">
    <property type="entry name" value="Glyco_hydro_65_M"/>
</dbReference>
<evidence type="ECO:0000313" key="4">
    <source>
        <dbReference type="Proteomes" id="UP000316759"/>
    </source>
</evidence>
<evidence type="ECO:0000256" key="1">
    <source>
        <dbReference type="ARBA" id="ARBA00006768"/>
    </source>
</evidence>
<dbReference type="InterPro" id="IPR012341">
    <property type="entry name" value="6hp_glycosidase-like_sf"/>
</dbReference>
<comment type="similarity">
    <text evidence="1">Belongs to the glycosyl hydrolase 65 family.</text>
</comment>
<keyword evidence="4" id="KW-1185">Reference proteome</keyword>
<proteinExistence type="inferred from homology"/>
<dbReference type="GO" id="GO:0004553">
    <property type="term" value="F:hydrolase activity, hydrolyzing O-glycosyl compounds"/>
    <property type="evidence" value="ECO:0007669"/>
    <property type="project" value="TreeGrafter"/>
</dbReference>
<dbReference type="EMBL" id="SUNJ01000414">
    <property type="protein sequence ID" value="TPP67673.1"/>
    <property type="molecule type" value="Genomic_DNA"/>
</dbReference>
<dbReference type="AlphaFoldDB" id="A0A504Z1J0"/>
<dbReference type="Gene3D" id="1.50.10.10">
    <property type="match status" value="1"/>
</dbReference>
<comment type="caution">
    <text evidence="3">The sequence shown here is derived from an EMBL/GenBank/DDBJ whole genome shotgun (WGS) entry which is preliminary data.</text>
</comment>